<dbReference type="PROSITE" id="PS51402">
    <property type="entry name" value="CATALASE_3"/>
    <property type="match status" value="1"/>
</dbReference>
<comment type="caution">
    <text evidence="11">The sequence shown here is derived from an EMBL/GenBank/DDBJ whole genome shotgun (WGS) entry which is preliminary data.</text>
</comment>
<name>A0AAE0KB20_9PEZI</name>
<evidence type="ECO:0000256" key="7">
    <source>
        <dbReference type="ARBA" id="ARBA00023324"/>
    </source>
</evidence>
<feature type="region of interest" description="Disordered" evidence="9">
    <location>
        <begin position="502"/>
        <end position="538"/>
    </location>
</feature>
<evidence type="ECO:0000256" key="6">
    <source>
        <dbReference type="ARBA" id="ARBA00023004"/>
    </source>
</evidence>
<dbReference type="InterPro" id="IPR011614">
    <property type="entry name" value="Catalase_core"/>
</dbReference>
<reference evidence="11" key="1">
    <citation type="journal article" date="2023" name="Mol. Phylogenet. Evol.">
        <title>Genome-scale phylogeny and comparative genomics of the fungal order Sordariales.</title>
        <authorList>
            <person name="Hensen N."/>
            <person name="Bonometti L."/>
            <person name="Westerberg I."/>
            <person name="Brannstrom I.O."/>
            <person name="Guillou S."/>
            <person name="Cros-Aarteil S."/>
            <person name="Calhoun S."/>
            <person name="Haridas S."/>
            <person name="Kuo A."/>
            <person name="Mondo S."/>
            <person name="Pangilinan J."/>
            <person name="Riley R."/>
            <person name="LaButti K."/>
            <person name="Andreopoulos B."/>
            <person name="Lipzen A."/>
            <person name="Chen C."/>
            <person name="Yan M."/>
            <person name="Daum C."/>
            <person name="Ng V."/>
            <person name="Clum A."/>
            <person name="Steindorff A."/>
            <person name="Ohm R.A."/>
            <person name="Martin F."/>
            <person name="Silar P."/>
            <person name="Natvig D.O."/>
            <person name="Lalanne C."/>
            <person name="Gautier V."/>
            <person name="Ament-Velasquez S.L."/>
            <person name="Kruys A."/>
            <person name="Hutchinson M.I."/>
            <person name="Powell A.J."/>
            <person name="Barry K."/>
            <person name="Miller A.N."/>
            <person name="Grigoriev I.V."/>
            <person name="Debuchy R."/>
            <person name="Gladieux P."/>
            <person name="Hiltunen Thoren M."/>
            <person name="Johannesson H."/>
        </authorList>
    </citation>
    <scope>NUCLEOTIDE SEQUENCE</scope>
    <source>
        <strain evidence="11">CBS 232.78</strain>
    </source>
</reference>
<dbReference type="GO" id="GO:0005777">
    <property type="term" value="C:peroxisome"/>
    <property type="evidence" value="ECO:0007669"/>
    <property type="project" value="TreeGrafter"/>
</dbReference>
<dbReference type="InterPro" id="IPR010582">
    <property type="entry name" value="Catalase_immune_responsive"/>
</dbReference>
<evidence type="ECO:0000259" key="10">
    <source>
        <dbReference type="SMART" id="SM01060"/>
    </source>
</evidence>
<keyword evidence="2" id="KW-0575">Peroxidase</keyword>
<dbReference type="SUPFAM" id="SSF56634">
    <property type="entry name" value="Heme-dependent catalase-like"/>
    <property type="match status" value="1"/>
</dbReference>
<dbReference type="SMART" id="SM01060">
    <property type="entry name" value="Catalase"/>
    <property type="match status" value="1"/>
</dbReference>
<dbReference type="InterPro" id="IPR020835">
    <property type="entry name" value="Catalase_sf"/>
</dbReference>
<evidence type="ECO:0000313" key="12">
    <source>
        <dbReference type="Proteomes" id="UP001285441"/>
    </source>
</evidence>
<gene>
    <name evidence="11" type="ORF">B0H63DRAFT_564081</name>
</gene>
<evidence type="ECO:0000256" key="1">
    <source>
        <dbReference type="ARBA" id="ARBA00005329"/>
    </source>
</evidence>
<keyword evidence="6 8" id="KW-0408">Iron</keyword>
<dbReference type="GO" id="GO:0046872">
    <property type="term" value="F:metal ion binding"/>
    <property type="evidence" value="ECO:0007669"/>
    <property type="project" value="UniProtKB-KW"/>
</dbReference>
<dbReference type="PANTHER" id="PTHR11465">
    <property type="entry name" value="CATALASE"/>
    <property type="match status" value="1"/>
</dbReference>
<sequence>MSDPAIDTGIYTLDNGCPINNVQGSLRVGNQLAGVHLIRDINLIETIAHTVHERIPERVVHAKGHGAFGTFEVTNEDFDISEFTDADFLSEKGKTTQLFSRFSTVVGERGSADSVRDTRGYAFKLYTTQGNLDWVFFSTPTFPIRDGGKFPSFVHCQKRHPQTGLRDPATFWDFMSRNPETFHTLMYIFSDAGTPKSYRFADIFSVNTYKFTKRGLLTVPIEPPLPETYHYVRLRFQTDQGVQNLNQTEAEQLTGTDPDAYSRDLFNSISAGQFPSWTVEAQILAPDQIAEYPVNVFDPTKEWPPALTPWRKFGKITLNTNPTDAFGETEQVSFNPANVVPGWDVSPDPILQTRLLAYGTASRYRLGINASQLPINAASAASAYNPTKRDGAHYVNPFIPAVQPNYIPAEGAPFRPEAANTLAQDADKWAGRVTDYISQVVDDDFTQPREIWEGYKAAGTDEAFVENVATALGNGVPEEVLARTLDVFNKIAEDLAARIKKAITPPPKDPKDDVPELPGGGGRFHHGPARPNRGGVGG</sequence>
<evidence type="ECO:0000256" key="4">
    <source>
        <dbReference type="ARBA" id="ARBA00022723"/>
    </source>
</evidence>
<dbReference type="InterPro" id="IPR018028">
    <property type="entry name" value="Catalase"/>
</dbReference>
<keyword evidence="4 8" id="KW-0479">Metal-binding</keyword>
<dbReference type="EMBL" id="JAULSW010000008">
    <property type="protein sequence ID" value="KAK3372710.1"/>
    <property type="molecule type" value="Genomic_DNA"/>
</dbReference>
<protein>
    <submittedName>
        <fullName evidence="11">Catalase-like domain-containing protein</fullName>
    </submittedName>
</protein>
<evidence type="ECO:0000256" key="5">
    <source>
        <dbReference type="ARBA" id="ARBA00023002"/>
    </source>
</evidence>
<dbReference type="GO" id="GO:0005739">
    <property type="term" value="C:mitochondrion"/>
    <property type="evidence" value="ECO:0007669"/>
    <property type="project" value="TreeGrafter"/>
</dbReference>
<dbReference type="GO" id="GO:0042542">
    <property type="term" value="P:response to hydrogen peroxide"/>
    <property type="evidence" value="ECO:0007669"/>
    <property type="project" value="TreeGrafter"/>
</dbReference>
<evidence type="ECO:0000256" key="3">
    <source>
        <dbReference type="ARBA" id="ARBA00022617"/>
    </source>
</evidence>
<feature type="binding site" description="axial binding residue" evidence="8">
    <location>
        <position position="358"/>
    </location>
    <ligand>
        <name>heme</name>
        <dbReference type="ChEBI" id="CHEBI:30413"/>
    </ligand>
    <ligandPart>
        <name>Fe</name>
        <dbReference type="ChEBI" id="CHEBI:18248"/>
    </ligandPart>
</feature>
<evidence type="ECO:0000256" key="9">
    <source>
        <dbReference type="SAM" id="MobiDB-lite"/>
    </source>
</evidence>
<dbReference type="Gene3D" id="2.40.180.10">
    <property type="entry name" value="Catalase core domain"/>
    <property type="match status" value="1"/>
</dbReference>
<dbReference type="PANTHER" id="PTHR11465:SF9">
    <property type="entry name" value="CATALASE"/>
    <property type="match status" value="1"/>
</dbReference>
<dbReference type="GO" id="GO:0020037">
    <property type="term" value="F:heme binding"/>
    <property type="evidence" value="ECO:0007669"/>
    <property type="project" value="InterPro"/>
</dbReference>
<proteinExistence type="inferred from homology"/>
<dbReference type="GO" id="GO:0004096">
    <property type="term" value="F:catalase activity"/>
    <property type="evidence" value="ECO:0007669"/>
    <property type="project" value="UniProtKB-EC"/>
</dbReference>
<evidence type="ECO:0000313" key="11">
    <source>
        <dbReference type="EMBL" id="KAK3372710.1"/>
    </source>
</evidence>
<keyword evidence="12" id="KW-1185">Reference proteome</keyword>
<evidence type="ECO:0000256" key="8">
    <source>
        <dbReference type="PIRSR" id="PIRSR038928-2"/>
    </source>
</evidence>
<organism evidence="11 12">
    <name type="scientific">Podospora didyma</name>
    <dbReference type="NCBI Taxonomy" id="330526"/>
    <lineage>
        <taxon>Eukaryota</taxon>
        <taxon>Fungi</taxon>
        <taxon>Dikarya</taxon>
        <taxon>Ascomycota</taxon>
        <taxon>Pezizomycotina</taxon>
        <taxon>Sordariomycetes</taxon>
        <taxon>Sordariomycetidae</taxon>
        <taxon>Sordariales</taxon>
        <taxon>Podosporaceae</taxon>
        <taxon>Podospora</taxon>
    </lineage>
</organism>
<feature type="domain" description="Catalase core" evidence="10">
    <location>
        <begin position="12"/>
        <end position="415"/>
    </location>
</feature>
<dbReference type="Proteomes" id="UP001285441">
    <property type="component" value="Unassembled WGS sequence"/>
</dbReference>
<evidence type="ECO:0000256" key="2">
    <source>
        <dbReference type="ARBA" id="ARBA00022559"/>
    </source>
</evidence>
<keyword evidence="5" id="KW-0560">Oxidoreductase</keyword>
<dbReference type="AlphaFoldDB" id="A0AAE0KB20"/>
<dbReference type="PIRSF" id="PIRSF038928">
    <property type="entry name" value="Catalase_clade1-3"/>
    <property type="match status" value="1"/>
</dbReference>
<keyword evidence="3 8" id="KW-0349">Heme</keyword>
<reference evidence="11" key="2">
    <citation type="submission" date="2023-06" db="EMBL/GenBank/DDBJ databases">
        <authorList>
            <consortium name="Lawrence Berkeley National Laboratory"/>
            <person name="Haridas S."/>
            <person name="Hensen N."/>
            <person name="Bonometti L."/>
            <person name="Westerberg I."/>
            <person name="Brannstrom I.O."/>
            <person name="Guillou S."/>
            <person name="Cros-Aarteil S."/>
            <person name="Calhoun S."/>
            <person name="Kuo A."/>
            <person name="Mondo S."/>
            <person name="Pangilinan J."/>
            <person name="Riley R."/>
            <person name="LaButti K."/>
            <person name="Andreopoulos B."/>
            <person name="Lipzen A."/>
            <person name="Chen C."/>
            <person name="Yanf M."/>
            <person name="Daum C."/>
            <person name="Ng V."/>
            <person name="Clum A."/>
            <person name="Steindorff A."/>
            <person name="Ohm R."/>
            <person name="Martin F."/>
            <person name="Silar P."/>
            <person name="Natvig D."/>
            <person name="Lalanne C."/>
            <person name="Gautier V."/>
            <person name="Ament-velasquez S.L."/>
            <person name="Kruys A."/>
            <person name="Hutchinson M.I."/>
            <person name="Powell A.J."/>
            <person name="Barry K."/>
            <person name="Miller A.N."/>
            <person name="Grigoriev I.V."/>
            <person name="Debuchy R."/>
            <person name="Gladieux P."/>
            <person name="Thoren M.H."/>
            <person name="Johannesson H."/>
        </authorList>
    </citation>
    <scope>NUCLEOTIDE SEQUENCE</scope>
    <source>
        <strain evidence="11">CBS 232.78</strain>
    </source>
</reference>
<dbReference type="Pfam" id="PF06628">
    <property type="entry name" value="Catalase-rel"/>
    <property type="match status" value="1"/>
</dbReference>
<accession>A0AAE0KB20</accession>
<dbReference type="PRINTS" id="PR00067">
    <property type="entry name" value="CATALASE"/>
</dbReference>
<comment type="cofactor">
    <cofactor evidence="8">
        <name>heme</name>
        <dbReference type="ChEBI" id="CHEBI:30413"/>
    </cofactor>
</comment>
<keyword evidence="7" id="KW-0376">Hydrogen peroxide</keyword>
<dbReference type="GO" id="GO:0042744">
    <property type="term" value="P:hydrogen peroxide catabolic process"/>
    <property type="evidence" value="ECO:0007669"/>
    <property type="project" value="UniProtKB-KW"/>
</dbReference>
<dbReference type="InterPro" id="IPR024711">
    <property type="entry name" value="Catalase_clade1/3"/>
</dbReference>
<comment type="similarity">
    <text evidence="1">Belongs to the catalase family.</text>
</comment>
<dbReference type="Pfam" id="PF00199">
    <property type="entry name" value="Catalase"/>
    <property type="match status" value="1"/>
</dbReference>